<evidence type="ECO:0000313" key="1">
    <source>
        <dbReference type="EMBL" id="KAI3710214.1"/>
    </source>
</evidence>
<dbReference type="EMBL" id="CM042015">
    <property type="protein sequence ID" value="KAI3710214.1"/>
    <property type="molecule type" value="Genomic_DNA"/>
</dbReference>
<proteinExistence type="predicted"/>
<organism evidence="1 2">
    <name type="scientific">Cichorium intybus</name>
    <name type="common">Chicory</name>
    <dbReference type="NCBI Taxonomy" id="13427"/>
    <lineage>
        <taxon>Eukaryota</taxon>
        <taxon>Viridiplantae</taxon>
        <taxon>Streptophyta</taxon>
        <taxon>Embryophyta</taxon>
        <taxon>Tracheophyta</taxon>
        <taxon>Spermatophyta</taxon>
        <taxon>Magnoliopsida</taxon>
        <taxon>eudicotyledons</taxon>
        <taxon>Gunneridae</taxon>
        <taxon>Pentapetalae</taxon>
        <taxon>asterids</taxon>
        <taxon>campanulids</taxon>
        <taxon>Asterales</taxon>
        <taxon>Asteraceae</taxon>
        <taxon>Cichorioideae</taxon>
        <taxon>Cichorieae</taxon>
        <taxon>Cichoriinae</taxon>
        <taxon>Cichorium</taxon>
    </lineage>
</organism>
<accession>A0ACB9AKR6</accession>
<reference evidence="1 2" key="2">
    <citation type="journal article" date="2022" name="Mol. Ecol. Resour.">
        <title>The genomes of chicory, endive, great burdock and yacon provide insights into Asteraceae paleo-polyploidization history and plant inulin production.</title>
        <authorList>
            <person name="Fan W."/>
            <person name="Wang S."/>
            <person name="Wang H."/>
            <person name="Wang A."/>
            <person name="Jiang F."/>
            <person name="Liu H."/>
            <person name="Zhao H."/>
            <person name="Xu D."/>
            <person name="Zhang Y."/>
        </authorList>
    </citation>
    <scope>NUCLEOTIDE SEQUENCE [LARGE SCALE GENOMIC DNA]</scope>
    <source>
        <strain evidence="2">cv. Punajuju</strain>
        <tissue evidence="1">Leaves</tissue>
    </source>
</reference>
<reference evidence="2" key="1">
    <citation type="journal article" date="2022" name="Mol. Ecol. Resour.">
        <title>The genomes of chicory, endive, great burdock and yacon provide insights into Asteraceae palaeo-polyploidization history and plant inulin production.</title>
        <authorList>
            <person name="Fan W."/>
            <person name="Wang S."/>
            <person name="Wang H."/>
            <person name="Wang A."/>
            <person name="Jiang F."/>
            <person name="Liu H."/>
            <person name="Zhao H."/>
            <person name="Xu D."/>
            <person name="Zhang Y."/>
        </authorList>
    </citation>
    <scope>NUCLEOTIDE SEQUENCE [LARGE SCALE GENOMIC DNA]</scope>
    <source>
        <strain evidence="2">cv. Punajuju</strain>
    </source>
</reference>
<name>A0ACB9AKR6_CICIN</name>
<sequence>MVLGCALELGIPDIIHNHQKPITLQELVSKLNISVDKTLHLQRLMRLLIHQNFFSVTKFHDEEGEDEKEGYVLTVSSKLLLKNSSSPTLPNLLPFVNLMVDHVTTFESLGRNPRFNTLFNDAIVKRSVWFMILYGDCIKARSLKDFTENNMKDERGRRKRRREQEDEEDCMW</sequence>
<evidence type="ECO:0000313" key="2">
    <source>
        <dbReference type="Proteomes" id="UP001055811"/>
    </source>
</evidence>
<dbReference type="Proteomes" id="UP001055811">
    <property type="component" value="Linkage Group LG07"/>
</dbReference>
<protein>
    <submittedName>
        <fullName evidence="1">Uncharacterized protein</fullName>
    </submittedName>
</protein>
<gene>
    <name evidence="1" type="ORF">L2E82_39988</name>
</gene>
<keyword evidence="2" id="KW-1185">Reference proteome</keyword>
<comment type="caution">
    <text evidence="1">The sequence shown here is derived from an EMBL/GenBank/DDBJ whole genome shotgun (WGS) entry which is preliminary data.</text>
</comment>